<dbReference type="Proteomes" id="UP001240447">
    <property type="component" value="Unassembled WGS sequence"/>
</dbReference>
<sequence length="247" mass="28475">MRVLVTDIETSPILAYTWGLRNQFISIDQIVEPTRMLCFAAKWVGEKKTVFYSEFHHSREEMVEAAWKLIDEADVVVGYNHKSFDMRHFTREFMEAGMPPPSPVKLVDLYREARQAYFPSHKLQYVSTAVGLEGKLSHTGFKLWTQCLAGDPKAWNLFKRYNVQDVKVTEELYHKLLPYLKTLPISSLYADDESGAANCPKCGGGPLVRRGFDYTRLGKYRRYRCNQCQSWSRGKRAVSTVELRGIS</sequence>
<dbReference type="InterPro" id="IPR036397">
    <property type="entry name" value="RNaseH_sf"/>
</dbReference>
<dbReference type="RefSeq" id="WP_306824740.1">
    <property type="nucleotide sequence ID" value="NZ_JAUSQM010000001.1"/>
</dbReference>
<evidence type="ECO:0000313" key="2">
    <source>
        <dbReference type="EMBL" id="MDP9820518.1"/>
    </source>
</evidence>
<organism evidence="2 3">
    <name type="scientific">Nocardioides massiliensis</name>
    <dbReference type="NCBI Taxonomy" id="1325935"/>
    <lineage>
        <taxon>Bacteria</taxon>
        <taxon>Bacillati</taxon>
        <taxon>Actinomycetota</taxon>
        <taxon>Actinomycetes</taxon>
        <taxon>Propionibacteriales</taxon>
        <taxon>Nocardioidaceae</taxon>
        <taxon>Nocardioides</taxon>
    </lineage>
</organism>
<evidence type="ECO:0000259" key="1">
    <source>
        <dbReference type="Pfam" id="PF13482"/>
    </source>
</evidence>
<protein>
    <submittedName>
        <fullName evidence="2">DNA polymerase elongation subunit (Family B)</fullName>
    </submittedName>
</protein>
<dbReference type="Gene3D" id="3.30.420.10">
    <property type="entry name" value="Ribonuclease H-like superfamily/Ribonuclease H"/>
    <property type="match status" value="1"/>
</dbReference>
<keyword evidence="3" id="KW-1185">Reference proteome</keyword>
<reference evidence="2 3" key="1">
    <citation type="submission" date="2023-07" db="EMBL/GenBank/DDBJ databases">
        <title>Sequencing the genomes of 1000 actinobacteria strains.</title>
        <authorList>
            <person name="Klenk H.-P."/>
        </authorList>
    </citation>
    <scope>NUCLEOTIDE SEQUENCE [LARGE SCALE GENOMIC DNA]</scope>
    <source>
        <strain evidence="2 3">GD13</strain>
    </source>
</reference>
<dbReference type="SUPFAM" id="SSF53098">
    <property type="entry name" value="Ribonuclease H-like"/>
    <property type="match status" value="1"/>
</dbReference>
<dbReference type="InterPro" id="IPR012337">
    <property type="entry name" value="RNaseH-like_sf"/>
</dbReference>
<comment type="caution">
    <text evidence="2">The sequence shown here is derived from an EMBL/GenBank/DDBJ whole genome shotgun (WGS) entry which is preliminary data.</text>
</comment>
<dbReference type="Pfam" id="PF13482">
    <property type="entry name" value="RNase_H_2"/>
    <property type="match status" value="1"/>
</dbReference>
<dbReference type="EMBL" id="JAUSQM010000001">
    <property type="protein sequence ID" value="MDP9820518.1"/>
    <property type="molecule type" value="Genomic_DNA"/>
</dbReference>
<proteinExistence type="predicted"/>
<gene>
    <name evidence="2" type="ORF">J2S59_000327</name>
</gene>
<name>A0ABT9NJD9_9ACTN</name>
<dbReference type="InterPro" id="IPR038720">
    <property type="entry name" value="YprB_RNase_H-like_dom"/>
</dbReference>
<accession>A0ABT9NJD9</accession>
<feature type="domain" description="YprB ribonuclease H-like" evidence="1">
    <location>
        <begin position="37"/>
        <end position="176"/>
    </location>
</feature>
<evidence type="ECO:0000313" key="3">
    <source>
        <dbReference type="Proteomes" id="UP001240447"/>
    </source>
</evidence>